<name>A0A1Z5J7K6_FISSO</name>
<keyword evidence="4" id="KW-1185">Reference proteome</keyword>
<comment type="caution">
    <text evidence="3">The sequence shown here is derived from an EMBL/GenBank/DDBJ whole genome shotgun (WGS) entry which is preliminary data.</text>
</comment>
<feature type="transmembrane region" description="Helical" evidence="1">
    <location>
        <begin position="21"/>
        <end position="38"/>
    </location>
</feature>
<dbReference type="SUPFAM" id="SSF52087">
    <property type="entry name" value="CRAL/TRIO domain"/>
    <property type="match status" value="1"/>
</dbReference>
<proteinExistence type="predicted"/>
<gene>
    <name evidence="3" type="ORF">FisN_11Lh036</name>
</gene>
<protein>
    <recommendedName>
        <fullName evidence="2">CRAL-TRIO domain-containing protein</fullName>
    </recommendedName>
</protein>
<feature type="transmembrane region" description="Helical" evidence="1">
    <location>
        <begin position="849"/>
        <end position="870"/>
    </location>
</feature>
<evidence type="ECO:0000259" key="2">
    <source>
        <dbReference type="PROSITE" id="PS50191"/>
    </source>
</evidence>
<dbReference type="OrthoDB" id="1434354at2759"/>
<feature type="transmembrane region" description="Helical" evidence="1">
    <location>
        <begin position="715"/>
        <end position="734"/>
    </location>
</feature>
<dbReference type="InParanoid" id="A0A1Z5J7K6"/>
<feature type="domain" description="CRAL-TRIO" evidence="2">
    <location>
        <begin position="398"/>
        <end position="582"/>
    </location>
</feature>
<sequence>MDSIKEEKEEDAPHVATLRRVALFMDGMARAITLPFGPPLVHRLVSGNSDSDTSPWPTAAWFSFIVSIYIVGRWVGTSLAFRLEMEATPIFVARLGGILLSLHVFTYGAGLDSAQVLVAIRFLTAVAAGFLCGLTRSIRLPEDDRLSLSSDELDEDTLQATRRREGYIDIASGTAKIYLIGFTASIISGGLLFRKATKDSTFQTLTGASLYTWSPLFLISVAAATEACLRWIFDWSKRRVTGYSHHDQVPLLQFSSDLESRLDDNDNSLEQWSDNQSFKSVQLDMFHSPSRSRHGSYTSMDDFYDCRSVLSDGGSVDLTESRLDAGDSWVAKYVDGKCVYSDGSPAYVPAGDSSGTIPENFMKFYGNNQTKAFKAWQATQNWRKDQDVWNIHSKPNKWYYKVKEAYPHFVHGYSKAGYPVIYEQPGKMNLKSLFAGGCQVPDMLRHYIFFMEFVSNRICTKAEIRRIIDQDRSPHCSSSWGTMVVLDIKGAGLGLLNGDVIKYLKEAGDTNSQHYPLSMKRAFVINAPFFVARAWSGLKNSIVPASVQVDLLSESKYLSALREYIDDDQIPPEYGGSSPYKLGEHPYEVEFEKLASDNMKINEESASSRATCASPQPPRTTIRVDTDVERGYSLSTPPVSSSNTQFRRRLPSVDKVSRSVLRGSSHGSIKAIAGADVIFLVSVIHCIWSALQGAIETTIPLWMLSSSSLGGLGYSPSRSGITMFVSCLILLWVLRTRPSRLVSRVPCKAPLRALRIGAGSEAALLGLLAFVAKSREEALRTDSVFVMTTTIVASASLALASMVGRSASKILHRIATESYLRDARQVKFMPNPTSMPSFKMESEMGRWTAFLNIASEVIGSTTSAAIWSWSVSYGSFLPFDSALTFVLLSILAFALYTWSFSLYLNPAGEFAPHPEDSQSTSRWSRLFLFLREIVSVSGRDMASLFEESNWAPNHPVLLSSRSRSRTLSGASVRLVEFYDSRSAPVRGKVI</sequence>
<dbReference type="PANTHER" id="PTHR45657:SF61">
    <property type="entry name" value="CRAL-TRIO DOMAIN-CONTAINING PROTEIN"/>
    <property type="match status" value="1"/>
</dbReference>
<reference evidence="3 4" key="1">
    <citation type="journal article" date="2015" name="Plant Cell">
        <title>Oil accumulation by the oleaginous diatom Fistulifera solaris as revealed by the genome and transcriptome.</title>
        <authorList>
            <person name="Tanaka T."/>
            <person name="Maeda Y."/>
            <person name="Veluchamy A."/>
            <person name="Tanaka M."/>
            <person name="Abida H."/>
            <person name="Marechal E."/>
            <person name="Bowler C."/>
            <person name="Muto M."/>
            <person name="Sunaga Y."/>
            <person name="Tanaka M."/>
            <person name="Yoshino T."/>
            <person name="Taniguchi T."/>
            <person name="Fukuda Y."/>
            <person name="Nemoto M."/>
            <person name="Matsumoto M."/>
            <person name="Wong P.S."/>
            <person name="Aburatani S."/>
            <person name="Fujibuchi W."/>
        </authorList>
    </citation>
    <scope>NUCLEOTIDE SEQUENCE [LARGE SCALE GENOMIC DNA]</scope>
    <source>
        <strain evidence="3 4">JPCC DA0580</strain>
    </source>
</reference>
<feature type="transmembrane region" description="Helical" evidence="1">
    <location>
        <begin position="784"/>
        <end position="803"/>
    </location>
</feature>
<evidence type="ECO:0000256" key="1">
    <source>
        <dbReference type="SAM" id="Phobius"/>
    </source>
</evidence>
<dbReference type="PANTHER" id="PTHR45657">
    <property type="entry name" value="CRAL-TRIO DOMAIN-CONTAINING PROTEIN YKL091C-RELATED"/>
    <property type="match status" value="1"/>
</dbReference>
<dbReference type="Pfam" id="PF00650">
    <property type="entry name" value="CRAL_TRIO"/>
    <property type="match status" value="1"/>
</dbReference>
<feature type="transmembrane region" description="Helical" evidence="1">
    <location>
        <begin position="88"/>
        <end position="110"/>
    </location>
</feature>
<organism evidence="3 4">
    <name type="scientific">Fistulifera solaris</name>
    <name type="common">Oleaginous diatom</name>
    <dbReference type="NCBI Taxonomy" id="1519565"/>
    <lineage>
        <taxon>Eukaryota</taxon>
        <taxon>Sar</taxon>
        <taxon>Stramenopiles</taxon>
        <taxon>Ochrophyta</taxon>
        <taxon>Bacillariophyta</taxon>
        <taxon>Bacillariophyceae</taxon>
        <taxon>Bacillariophycidae</taxon>
        <taxon>Naviculales</taxon>
        <taxon>Naviculaceae</taxon>
        <taxon>Fistulifera</taxon>
    </lineage>
</organism>
<dbReference type="InterPro" id="IPR051026">
    <property type="entry name" value="PI/PC_transfer"/>
</dbReference>
<feature type="transmembrane region" description="Helical" evidence="1">
    <location>
        <begin position="213"/>
        <end position="233"/>
    </location>
</feature>
<feature type="transmembrane region" description="Helical" evidence="1">
    <location>
        <begin position="116"/>
        <end position="135"/>
    </location>
</feature>
<dbReference type="EMBL" id="BDSP01000013">
    <property type="protein sequence ID" value="GAX09973.1"/>
    <property type="molecule type" value="Genomic_DNA"/>
</dbReference>
<feature type="transmembrane region" description="Helical" evidence="1">
    <location>
        <begin position="754"/>
        <end position="772"/>
    </location>
</feature>
<feature type="transmembrane region" description="Helical" evidence="1">
    <location>
        <begin position="671"/>
        <end position="695"/>
    </location>
</feature>
<feature type="transmembrane region" description="Helical" evidence="1">
    <location>
        <begin position="173"/>
        <end position="193"/>
    </location>
</feature>
<dbReference type="CDD" id="cd00170">
    <property type="entry name" value="SEC14"/>
    <property type="match status" value="1"/>
</dbReference>
<dbReference type="SMART" id="SM00516">
    <property type="entry name" value="SEC14"/>
    <property type="match status" value="1"/>
</dbReference>
<feature type="transmembrane region" description="Helical" evidence="1">
    <location>
        <begin position="58"/>
        <end position="76"/>
    </location>
</feature>
<feature type="transmembrane region" description="Helical" evidence="1">
    <location>
        <begin position="882"/>
        <end position="904"/>
    </location>
</feature>
<dbReference type="AlphaFoldDB" id="A0A1Z5J7K6"/>
<dbReference type="PROSITE" id="PS50191">
    <property type="entry name" value="CRAL_TRIO"/>
    <property type="match status" value="1"/>
</dbReference>
<dbReference type="Gene3D" id="3.40.525.10">
    <property type="entry name" value="CRAL-TRIO lipid binding domain"/>
    <property type="match status" value="1"/>
</dbReference>
<keyword evidence="1" id="KW-1133">Transmembrane helix</keyword>
<accession>A0A1Z5J7K6</accession>
<dbReference type="InterPro" id="IPR001251">
    <property type="entry name" value="CRAL-TRIO_dom"/>
</dbReference>
<evidence type="ECO:0000313" key="3">
    <source>
        <dbReference type="EMBL" id="GAX09973.1"/>
    </source>
</evidence>
<dbReference type="Proteomes" id="UP000198406">
    <property type="component" value="Unassembled WGS sequence"/>
</dbReference>
<evidence type="ECO:0000313" key="4">
    <source>
        <dbReference type="Proteomes" id="UP000198406"/>
    </source>
</evidence>
<keyword evidence="1" id="KW-0472">Membrane</keyword>
<keyword evidence="1" id="KW-0812">Transmembrane</keyword>
<dbReference type="InterPro" id="IPR036865">
    <property type="entry name" value="CRAL-TRIO_dom_sf"/>
</dbReference>